<dbReference type="EMBL" id="MU118274">
    <property type="protein sequence ID" value="KAF9643148.1"/>
    <property type="molecule type" value="Genomic_DNA"/>
</dbReference>
<evidence type="ECO:0000313" key="1">
    <source>
        <dbReference type="EMBL" id="KAF9643148.1"/>
    </source>
</evidence>
<gene>
    <name evidence="1" type="ORF">BDM02DRAFT_3104817</name>
</gene>
<reference evidence="1" key="1">
    <citation type="submission" date="2019-10" db="EMBL/GenBank/DDBJ databases">
        <authorList>
            <consortium name="DOE Joint Genome Institute"/>
            <person name="Kuo A."/>
            <person name="Miyauchi S."/>
            <person name="Kiss E."/>
            <person name="Drula E."/>
            <person name="Kohler A."/>
            <person name="Sanchez-Garcia M."/>
            <person name="Andreopoulos B."/>
            <person name="Barry K.W."/>
            <person name="Bonito G."/>
            <person name="Buee M."/>
            <person name="Carver A."/>
            <person name="Chen C."/>
            <person name="Cichocki N."/>
            <person name="Clum A."/>
            <person name="Culley D."/>
            <person name="Crous P.W."/>
            <person name="Fauchery L."/>
            <person name="Girlanda M."/>
            <person name="Hayes R."/>
            <person name="Keri Z."/>
            <person name="Labutti K."/>
            <person name="Lipzen A."/>
            <person name="Lombard V."/>
            <person name="Magnuson J."/>
            <person name="Maillard F."/>
            <person name="Morin E."/>
            <person name="Murat C."/>
            <person name="Nolan M."/>
            <person name="Ohm R."/>
            <person name="Pangilinan J."/>
            <person name="Pereira M."/>
            <person name="Perotto S."/>
            <person name="Peter M."/>
            <person name="Riley R."/>
            <person name="Sitrit Y."/>
            <person name="Stielow B."/>
            <person name="Szollosi G."/>
            <person name="Zifcakova L."/>
            <person name="Stursova M."/>
            <person name="Spatafora J.W."/>
            <person name="Tedersoo L."/>
            <person name="Vaario L.-M."/>
            <person name="Yamada A."/>
            <person name="Yan M."/>
            <person name="Wang P."/>
            <person name="Xu J."/>
            <person name="Bruns T."/>
            <person name="Baldrian P."/>
            <person name="Vilgalys R."/>
            <person name="Henrissat B."/>
            <person name="Grigoriev I.V."/>
            <person name="Hibbett D."/>
            <person name="Nagy L.G."/>
            <person name="Martin F.M."/>
        </authorList>
    </citation>
    <scope>NUCLEOTIDE SEQUENCE</scope>
    <source>
        <strain evidence="1">P2</strain>
    </source>
</reference>
<protein>
    <submittedName>
        <fullName evidence="1">Uncharacterized protein</fullName>
    </submittedName>
</protein>
<sequence length="300" mass="33115">MPSSTGYGDGDNVIFEVGRRYRDRLIRTFRSSCKPYPAPSLHPSRPSYDKLEDMIRDSMKPTGKDYRITRKKALARDGFRCMITGLFDVASLGHNVELQHENETLGGMPVAVETSHILNESTTQGVGTSERRSVTHYAAGVMAILRQFGLGHLSLALEAIDGVHETWNLLSLQHDLHNKFDLLGLWFESTDEPNCYKVCFSDVTIGRFIRRNSILPETSGPDASMLVKFSPNCEGAPPPDPQLLALHATCARVAHMSGAAEFLDELERKAEETNVLAFDGSSAYLLSSLMSPYAVIHGVA</sequence>
<reference evidence="1" key="2">
    <citation type="journal article" date="2020" name="Nat. Commun.">
        <title>Large-scale genome sequencing of mycorrhizal fungi provides insights into the early evolution of symbiotic traits.</title>
        <authorList>
            <person name="Miyauchi S."/>
            <person name="Kiss E."/>
            <person name="Kuo A."/>
            <person name="Drula E."/>
            <person name="Kohler A."/>
            <person name="Sanchez-Garcia M."/>
            <person name="Morin E."/>
            <person name="Andreopoulos B."/>
            <person name="Barry K.W."/>
            <person name="Bonito G."/>
            <person name="Buee M."/>
            <person name="Carver A."/>
            <person name="Chen C."/>
            <person name="Cichocki N."/>
            <person name="Clum A."/>
            <person name="Culley D."/>
            <person name="Crous P.W."/>
            <person name="Fauchery L."/>
            <person name="Girlanda M."/>
            <person name="Hayes R.D."/>
            <person name="Keri Z."/>
            <person name="LaButti K."/>
            <person name="Lipzen A."/>
            <person name="Lombard V."/>
            <person name="Magnuson J."/>
            <person name="Maillard F."/>
            <person name="Murat C."/>
            <person name="Nolan M."/>
            <person name="Ohm R.A."/>
            <person name="Pangilinan J."/>
            <person name="Pereira M.F."/>
            <person name="Perotto S."/>
            <person name="Peter M."/>
            <person name="Pfister S."/>
            <person name="Riley R."/>
            <person name="Sitrit Y."/>
            <person name="Stielow J.B."/>
            <person name="Szollosi G."/>
            <person name="Zifcakova L."/>
            <person name="Stursova M."/>
            <person name="Spatafora J.W."/>
            <person name="Tedersoo L."/>
            <person name="Vaario L.M."/>
            <person name="Yamada A."/>
            <person name="Yan M."/>
            <person name="Wang P."/>
            <person name="Xu J."/>
            <person name="Bruns T."/>
            <person name="Baldrian P."/>
            <person name="Vilgalys R."/>
            <person name="Dunand C."/>
            <person name="Henrissat B."/>
            <person name="Grigoriev I.V."/>
            <person name="Hibbett D."/>
            <person name="Nagy L.G."/>
            <person name="Martin F.M."/>
        </authorList>
    </citation>
    <scope>NUCLEOTIDE SEQUENCE</scope>
    <source>
        <strain evidence="1">P2</strain>
    </source>
</reference>
<organism evidence="1 2">
    <name type="scientific">Thelephora ganbajun</name>
    <name type="common">Ganba fungus</name>
    <dbReference type="NCBI Taxonomy" id="370292"/>
    <lineage>
        <taxon>Eukaryota</taxon>
        <taxon>Fungi</taxon>
        <taxon>Dikarya</taxon>
        <taxon>Basidiomycota</taxon>
        <taxon>Agaricomycotina</taxon>
        <taxon>Agaricomycetes</taxon>
        <taxon>Thelephorales</taxon>
        <taxon>Thelephoraceae</taxon>
        <taxon>Thelephora</taxon>
    </lineage>
</organism>
<proteinExistence type="predicted"/>
<keyword evidence="2" id="KW-1185">Reference proteome</keyword>
<evidence type="ECO:0000313" key="2">
    <source>
        <dbReference type="Proteomes" id="UP000886501"/>
    </source>
</evidence>
<accession>A0ACB6Z1L3</accession>
<comment type="caution">
    <text evidence="1">The sequence shown here is derived from an EMBL/GenBank/DDBJ whole genome shotgun (WGS) entry which is preliminary data.</text>
</comment>
<dbReference type="Proteomes" id="UP000886501">
    <property type="component" value="Unassembled WGS sequence"/>
</dbReference>
<name>A0ACB6Z1L3_THEGA</name>